<dbReference type="InterPro" id="IPR011042">
    <property type="entry name" value="6-blade_b-propeller_TolB-like"/>
</dbReference>
<name>A0A0S7XMV6_9BACT</name>
<dbReference type="GO" id="GO:0006508">
    <property type="term" value="P:proteolysis"/>
    <property type="evidence" value="ECO:0007669"/>
    <property type="project" value="InterPro"/>
</dbReference>
<evidence type="ECO:0000256" key="2">
    <source>
        <dbReference type="ARBA" id="ARBA00022825"/>
    </source>
</evidence>
<dbReference type="Pfam" id="PF07676">
    <property type="entry name" value="PD40"/>
    <property type="match status" value="1"/>
</dbReference>
<dbReference type="SUPFAM" id="SSF53474">
    <property type="entry name" value="alpha/beta-Hydrolases"/>
    <property type="match status" value="1"/>
</dbReference>
<sequence length="722" mass="77986">MDWRPFTIEDALGIKTFSDRGPIRFSPDGRLLAYGLEERSTDQPREQLWVADIGSSQARRVLPEARTAWGLSWSPVTNTLAFYGDTGEGLQLWVWHAETGDTRRVSPEVVAGEYRFEVPRWLPDGSAVVCKLANAEWLGRFYPSGTRVAETDTSAPPHPDQASVRCWESGAQAAPAGVTEAPTTGADMAGTLARVDLASGAVAPLADTRTRSWAVSPDGKFVAFARFMGGDPATAGALFDLCVCPCSGGEVTVLVEHLAAWWFGPAFSWSPDSSMIAYRAGGAVSVVSLTGEGPRTLSGHTTGGFSSGTFVPPHWSPDGSFVLVAQRAVWKLPIAAGDPVDLVSERGHIVMTDTLLAPGGGITVWSPDGKSVIAVAVDMDAEARLLVQVSLTGAGIRATSSDLRDVTMAPRFSMDISPANGLISFVREDATHPADVWLTDIKFSAPRKLTAVNSHLQESMFSAPRTLAWHGSGGTPCQSAFFPPAPNHGQPPYPTVFWVYEGECAGDLAAFGANYQQSDNVQILTSHGYAVCIPDIPVFDEHPAQSIRDALAYAVKAVINADLADPARLGIFGHSYGGYIVNIAVTGLDCFAAAITDTAMTNLTSAYGAVRDGESEWQYFEHNEQGRMGVPPWDDPHRYMDNSPLFFLDRVTTPLLIIHGAEDAQISQAWEMFSGLRRLAKTASLVVYEGESHTIERRANIIDRWHRVLDWFDRNLGVSSKQ</sequence>
<organism evidence="4 5">
    <name type="scientific">candidate division KD3-62 bacterium DG_56</name>
    <dbReference type="NCBI Taxonomy" id="1704032"/>
    <lineage>
        <taxon>Bacteria</taxon>
        <taxon>candidate division KD3-62</taxon>
    </lineage>
</organism>
<dbReference type="Proteomes" id="UP000052020">
    <property type="component" value="Unassembled WGS sequence"/>
</dbReference>
<proteinExistence type="predicted"/>
<dbReference type="Pfam" id="PF00326">
    <property type="entry name" value="Peptidase_S9"/>
    <property type="match status" value="1"/>
</dbReference>
<evidence type="ECO:0000313" key="5">
    <source>
        <dbReference type="Proteomes" id="UP000052020"/>
    </source>
</evidence>
<keyword evidence="2" id="KW-0645">Protease</keyword>
<dbReference type="SUPFAM" id="SSF82171">
    <property type="entry name" value="DPP6 N-terminal domain-like"/>
    <property type="match status" value="1"/>
</dbReference>
<evidence type="ECO:0000259" key="3">
    <source>
        <dbReference type="Pfam" id="PF00326"/>
    </source>
</evidence>
<comment type="caution">
    <text evidence="4">The sequence shown here is derived from an EMBL/GenBank/DDBJ whole genome shotgun (WGS) entry which is preliminary data.</text>
</comment>
<protein>
    <recommendedName>
        <fullName evidence="3">Peptidase S9 prolyl oligopeptidase catalytic domain-containing protein</fullName>
    </recommendedName>
</protein>
<dbReference type="Gene3D" id="3.40.50.1820">
    <property type="entry name" value="alpha/beta hydrolase"/>
    <property type="match status" value="1"/>
</dbReference>
<accession>A0A0S7XMV6</accession>
<keyword evidence="2" id="KW-0720">Serine protease</keyword>
<keyword evidence="1" id="KW-0378">Hydrolase</keyword>
<dbReference type="AlphaFoldDB" id="A0A0S7XMV6"/>
<dbReference type="Gene3D" id="2.120.10.30">
    <property type="entry name" value="TolB, C-terminal domain"/>
    <property type="match status" value="2"/>
</dbReference>
<dbReference type="GO" id="GO:0004252">
    <property type="term" value="F:serine-type endopeptidase activity"/>
    <property type="evidence" value="ECO:0007669"/>
    <property type="project" value="TreeGrafter"/>
</dbReference>
<dbReference type="EMBL" id="LIZY01000067">
    <property type="protein sequence ID" value="KPJ63718.1"/>
    <property type="molecule type" value="Genomic_DNA"/>
</dbReference>
<gene>
    <name evidence="4" type="ORF">AMK68_03305</name>
</gene>
<reference evidence="4 5" key="1">
    <citation type="journal article" date="2015" name="Microbiome">
        <title>Genomic resolution of linkages in carbon, nitrogen, and sulfur cycling among widespread estuary sediment bacteria.</title>
        <authorList>
            <person name="Baker B.J."/>
            <person name="Lazar C.S."/>
            <person name="Teske A.P."/>
            <person name="Dick G.J."/>
        </authorList>
    </citation>
    <scope>NUCLEOTIDE SEQUENCE [LARGE SCALE GENOMIC DNA]</scope>
    <source>
        <strain evidence="4">DG_56</strain>
    </source>
</reference>
<evidence type="ECO:0000256" key="1">
    <source>
        <dbReference type="ARBA" id="ARBA00022801"/>
    </source>
</evidence>
<dbReference type="InterPro" id="IPR029058">
    <property type="entry name" value="AB_hydrolase_fold"/>
</dbReference>
<dbReference type="InterPro" id="IPR001375">
    <property type="entry name" value="Peptidase_S9_cat"/>
</dbReference>
<evidence type="ECO:0000313" key="4">
    <source>
        <dbReference type="EMBL" id="KPJ63718.1"/>
    </source>
</evidence>
<feature type="domain" description="Peptidase S9 prolyl oligopeptidase catalytic" evidence="3">
    <location>
        <begin position="546"/>
        <end position="717"/>
    </location>
</feature>
<dbReference type="InterPro" id="IPR011659">
    <property type="entry name" value="WD40"/>
</dbReference>
<dbReference type="PANTHER" id="PTHR42776">
    <property type="entry name" value="SERINE PEPTIDASE S9 FAMILY MEMBER"/>
    <property type="match status" value="1"/>
</dbReference>
<dbReference type="PANTHER" id="PTHR42776:SF27">
    <property type="entry name" value="DIPEPTIDYL PEPTIDASE FAMILY MEMBER 6"/>
    <property type="match status" value="1"/>
</dbReference>